<dbReference type="Pfam" id="PF13487">
    <property type="entry name" value="HD_5"/>
    <property type="match status" value="1"/>
</dbReference>
<dbReference type="NCBIfam" id="TIGR00277">
    <property type="entry name" value="HDIG"/>
    <property type="match status" value="1"/>
</dbReference>
<dbReference type="SMART" id="SM00471">
    <property type="entry name" value="HDc"/>
    <property type="match status" value="1"/>
</dbReference>
<dbReference type="InterPro" id="IPR021812">
    <property type="entry name" value="DUF3391"/>
</dbReference>
<dbReference type="EMBL" id="JAYGII010000012">
    <property type="protein sequence ID" value="MEA5445584.1"/>
    <property type="molecule type" value="Genomic_DNA"/>
</dbReference>
<sequence>MKCKLKVTDVSTGMYVAELDRPWLESPFLFQGFTVESRRELAQLRESCQFVYVDIERSRPDLQSKIQRAAVLDRGRGGSVLSEEAPAEHRFKSIKRELARALDIRQKTSQYLEVLMDDARMGKHVSIQGVRTVVTELLDTILSNPAASLWLIQLRDKDEHTALHSINTAVISMIFARHEGLGRDDIEAVGMGGLLHDIGKVRVARSIIHKDGPLDDDEMAIMRAHPEQGYRLLMQSGGVPDAVLRIVRQHHERLDGSGYPDRLVGERIDPLALMVGLVDVYDAMTGDWPNSPPLSPHKALAKLRKECAEQFGNERIERFIRCMGVYPIGTVVSLSNGARGMVVTQNRSNRLKPVLMMLEDPRGNPYRRRPLVNLAAEDRGGVSWGIQNAVDPHEFGDDRLRSITAAESLI</sequence>
<gene>
    <name evidence="2" type="ORF">VCB98_07110</name>
</gene>
<dbReference type="InterPro" id="IPR006675">
    <property type="entry name" value="HDIG_dom"/>
</dbReference>
<dbReference type="PANTHER" id="PTHR43155:SF2">
    <property type="entry name" value="CYCLIC DI-GMP PHOSPHODIESTERASE PA4108"/>
    <property type="match status" value="1"/>
</dbReference>
<dbReference type="PANTHER" id="PTHR43155">
    <property type="entry name" value="CYCLIC DI-GMP PHOSPHODIESTERASE PA4108-RELATED"/>
    <property type="match status" value="1"/>
</dbReference>
<organism evidence="2 3">
    <name type="scientific">Natronospira elongata</name>
    <dbReference type="NCBI Taxonomy" id="3110268"/>
    <lineage>
        <taxon>Bacteria</taxon>
        <taxon>Pseudomonadati</taxon>
        <taxon>Pseudomonadota</taxon>
        <taxon>Gammaproteobacteria</taxon>
        <taxon>Natronospirales</taxon>
        <taxon>Natronospiraceae</taxon>
        <taxon>Natronospira</taxon>
    </lineage>
</organism>
<feature type="domain" description="HD-GYP" evidence="1">
    <location>
        <begin position="139"/>
        <end position="335"/>
    </location>
</feature>
<dbReference type="Proteomes" id="UP001302316">
    <property type="component" value="Unassembled WGS sequence"/>
</dbReference>
<dbReference type="InterPro" id="IPR037522">
    <property type="entry name" value="HD_GYP_dom"/>
</dbReference>
<dbReference type="AlphaFoldDB" id="A0AAP6JIA2"/>
<proteinExistence type="predicted"/>
<dbReference type="RefSeq" id="WP_346051213.1">
    <property type="nucleotide sequence ID" value="NZ_JAYGII010000012.1"/>
</dbReference>
<evidence type="ECO:0000259" key="1">
    <source>
        <dbReference type="PROSITE" id="PS51832"/>
    </source>
</evidence>
<comment type="caution">
    <text evidence="2">The sequence shown here is derived from an EMBL/GenBank/DDBJ whole genome shotgun (WGS) entry which is preliminary data.</text>
</comment>
<protein>
    <submittedName>
        <fullName evidence="2">HD-GYP domain-containing protein</fullName>
    </submittedName>
</protein>
<dbReference type="InterPro" id="IPR003607">
    <property type="entry name" value="HD/PDEase_dom"/>
</dbReference>
<evidence type="ECO:0000313" key="3">
    <source>
        <dbReference type="Proteomes" id="UP001302316"/>
    </source>
</evidence>
<keyword evidence="3" id="KW-1185">Reference proteome</keyword>
<name>A0AAP6JIA2_9GAMM</name>
<dbReference type="PROSITE" id="PS51832">
    <property type="entry name" value="HD_GYP"/>
    <property type="match status" value="1"/>
</dbReference>
<dbReference type="Gene3D" id="1.10.3210.10">
    <property type="entry name" value="Hypothetical protein af1432"/>
    <property type="match status" value="1"/>
</dbReference>
<dbReference type="CDD" id="cd00077">
    <property type="entry name" value="HDc"/>
    <property type="match status" value="1"/>
</dbReference>
<evidence type="ECO:0000313" key="2">
    <source>
        <dbReference type="EMBL" id="MEA5445584.1"/>
    </source>
</evidence>
<accession>A0AAP6JIA2</accession>
<dbReference type="Pfam" id="PF11871">
    <property type="entry name" value="DUF3391"/>
    <property type="match status" value="1"/>
</dbReference>
<dbReference type="SUPFAM" id="SSF109604">
    <property type="entry name" value="HD-domain/PDEase-like"/>
    <property type="match status" value="1"/>
</dbReference>
<dbReference type="GO" id="GO:0008081">
    <property type="term" value="F:phosphoric diester hydrolase activity"/>
    <property type="evidence" value="ECO:0007669"/>
    <property type="project" value="UniProtKB-ARBA"/>
</dbReference>
<reference evidence="2 3" key="1">
    <citation type="submission" date="2023-12" db="EMBL/GenBank/DDBJ databases">
        <title>Whole-genome sequencing of halo(alkali)philic microorganisms from hypersaline lakes.</title>
        <authorList>
            <person name="Sorokin D.Y."/>
            <person name="Merkel A.Y."/>
            <person name="Messina E."/>
            <person name="Yakimov M."/>
        </authorList>
    </citation>
    <scope>NUCLEOTIDE SEQUENCE [LARGE SCALE GENOMIC DNA]</scope>
    <source>
        <strain evidence="2 3">AB-CW1</strain>
    </source>
</reference>